<dbReference type="InterPro" id="IPR003959">
    <property type="entry name" value="ATPase_AAA_core"/>
</dbReference>
<feature type="compositionally biased region" description="Basic and acidic residues" evidence="1">
    <location>
        <begin position="438"/>
        <end position="453"/>
    </location>
</feature>
<dbReference type="PROSITE" id="PS00674">
    <property type="entry name" value="AAA"/>
    <property type="match status" value="1"/>
</dbReference>
<dbReference type="PANTHER" id="PTHR23074">
    <property type="entry name" value="AAA DOMAIN-CONTAINING"/>
    <property type="match status" value="1"/>
</dbReference>
<dbReference type="AlphaFoldDB" id="A0A818CVX3"/>
<protein>
    <recommendedName>
        <fullName evidence="2">AAA+ ATPase domain-containing protein</fullName>
    </recommendedName>
</protein>
<dbReference type="EMBL" id="CAJOBQ010002752">
    <property type="protein sequence ID" value="CAF4577073.1"/>
    <property type="molecule type" value="Genomic_DNA"/>
</dbReference>
<feature type="domain" description="AAA+ ATPase" evidence="2">
    <location>
        <begin position="510"/>
        <end position="648"/>
    </location>
</feature>
<dbReference type="Gene3D" id="3.40.50.300">
    <property type="entry name" value="P-loop containing nucleotide triphosphate hydrolases"/>
    <property type="match status" value="1"/>
</dbReference>
<dbReference type="InterPro" id="IPR003960">
    <property type="entry name" value="ATPase_AAA_CS"/>
</dbReference>
<dbReference type="Pfam" id="PF00004">
    <property type="entry name" value="AAA"/>
    <property type="match status" value="1"/>
</dbReference>
<comment type="caution">
    <text evidence="3">The sequence shown here is derived from an EMBL/GenBank/DDBJ whole genome shotgun (WGS) entry which is preliminary data.</text>
</comment>
<sequence length="840" mass="95709">MSFVIDDDWSQRMASIQERYVPPPPPMPMFIPSSSTNNQAYAHPTRPSVPVTVTHETRILESLVVKLYRQYDYPELDAFATELVTTNKYTFIENKECSTLQLYAIKSTSKPIDLSNVTSRKSYKPSLFTRKNDKFGPWNYNFLLNLLEIEYEADNNQEFPPIWRTNTNTEVKCEIVPQKEHRARTSFTANTSDSEVDNVTLLGTLIQICRQNRCDESDAQLWLKNLKEENINTLEHLRNAVTNDSMWEKVSSIKIMVKEMIRDFLQLNAAAHTFIQTKNPYIQSKATLLGDIHRVRRYFHYINNTLDNLSHLDPDAVNLAIAEVRRTYDDDGNVLNNIHNYLCTFCLKNAIPSPEEHERQRREWKKQLIAAESTLKTKKQEIAEKQPKLDELALELKTLDLRCTNLNYLDKTVNQEAEAFLRKPSNIPFETIHSRSQKHQEATKKKSDHEKKKANASTDLAQRQLWYNALSENLTIVKEAIINYEKTIAGLKAFLQLDLRDEHGKLMVKFGRGLLLYGPPGTGKSELLKRVAIYAGITMTTIALAAGELNRPYVGETEKLLIDIMSRANTIPYLICAMTIDEIDGLVPKRDNNAQQSKVDGISVLLSHIEGVKNIPNLIIFGATNRRNMMDEAILRRIQVKCFVGRPSPEIRKKMLRPLLMKDSHTFTNQRLDLLVKITMNFSGAAVGALKSSLIVALDTKSQLTDDQILSLANNAAREFSCWFGIGTLPEAARTQPNFLASHDNEDFSLKLVDLAPTGRILIDLQDRSCVIELTNDASKENKLQNTETSVLSLLSRFVNGCLSRNVDSIQIIDLNFLTKQNAFEENQMFELLTTTFLGN</sequence>
<organism evidence="3 5">
    <name type="scientific">Rotaria socialis</name>
    <dbReference type="NCBI Taxonomy" id="392032"/>
    <lineage>
        <taxon>Eukaryota</taxon>
        <taxon>Metazoa</taxon>
        <taxon>Spiralia</taxon>
        <taxon>Gnathifera</taxon>
        <taxon>Rotifera</taxon>
        <taxon>Eurotatoria</taxon>
        <taxon>Bdelloidea</taxon>
        <taxon>Philodinida</taxon>
        <taxon>Philodinidae</taxon>
        <taxon>Rotaria</taxon>
    </lineage>
</organism>
<dbReference type="PANTHER" id="PTHR23074:SF83">
    <property type="entry name" value="VACUOLAR PROTEIN SORTING-ASSOCIATED PROTEIN 4A"/>
    <property type="match status" value="1"/>
</dbReference>
<evidence type="ECO:0000259" key="2">
    <source>
        <dbReference type="SMART" id="SM00382"/>
    </source>
</evidence>
<dbReference type="GO" id="GO:0016887">
    <property type="term" value="F:ATP hydrolysis activity"/>
    <property type="evidence" value="ECO:0007669"/>
    <property type="project" value="InterPro"/>
</dbReference>
<dbReference type="EMBL" id="CAJNYU010001324">
    <property type="protein sequence ID" value="CAF3427736.1"/>
    <property type="molecule type" value="Genomic_DNA"/>
</dbReference>
<dbReference type="SUPFAM" id="SSF52540">
    <property type="entry name" value="P-loop containing nucleoside triphosphate hydrolases"/>
    <property type="match status" value="1"/>
</dbReference>
<gene>
    <name evidence="3" type="ORF">FME351_LOCUS11529</name>
    <name evidence="4" type="ORF">TSG867_LOCUS26339</name>
</gene>
<reference evidence="3" key="1">
    <citation type="submission" date="2021-02" db="EMBL/GenBank/DDBJ databases">
        <authorList>
            <person name="Nowell W R."/>
        </authorList>
    </citation>
    <scope>NUCLEOTIDE SEQUENCE</scope>
</reference>
<feature type="region of interest" description="Disordered" evidence="1">
    <location>
        <begin position="431"/>
        <end position="456"/>
    </location>
</feature>
<dbReference type="Proteomes" id="UP000663862">
    <property type="component" value="Unassembled WGS sequence"/>
</dbReference>
<name>A0A818CVX3_9BILA</name>
<proteinExistence type="predicted"/>
<evidence type="ECO:0000256" key="1">
    <source>
        <dbReference type="SAM" id="MobiDB-lite"/>
    </source>
</evidence>
<dbReference type="InterPro" id="IPR050304">
    <property type="entry name" value="MT-severing_AAA_ATPase"/>
</dbReference>
<evidence type="ECO:0000313" key="3">
    <source>
        <dbReference type="EMBL" id="CAF3427736.1"/>
    </source>
</evidence>
<dbReference type="SMART" id="SM00382">
    <property type="entry name" value="AAA"/>
    <property type="match status" value="1"/>
</dbReference>
<evidence type="ECO:0000313" key="5">
    <source>
        <dbReference type="Proteomes" id="UP000663869"/>
    </source>
</evidence>
<dbReference type="GO" id="GO:0005524">
    <property type="term" value="F:ATP binding"/>
    <property type="evidence" value="ECO:0007669"/>
    <property type="project" value="InterPro"/>
</dbReference>
<dbReference type="Proteomes" id="UP000663869">
    <property type="component" value="Unassembled WGS sequence"/>
</dbReference>
<accession>A0A818CVX3</accession>
<dbReference type="InterPro" id="IPR003593">
    <property type="entry name" value="AAA+_ATPase"/>
</dbReference>
<dbReference type="InterPro" id="IPR027417">
    <property type="entry name" value="P-loop_NTPase"/>
</dbReference>
<evidence type="ECO:0000313" key="4">
    <source>
        <dbReference type="EMBL" id="CAF4577073.1"/>
    </source>
</evidence>